<feature type="domain" description="HDOD" evidence="2">
    <location>
        <begin position="216"/>
        <end position="410"/>
    </location>
</feature>
<dbReference type="AlphaFoldDB" id="A0A2Z5FW94"/>
<proteinExistence type="predicted"/>
<keyword evidence="4" id="KW-1185">Reference proteome</keyword>
<dbReference type="PIRSF" id="PIRSF003180">
    <property type="entry name" value="DiGMPpdiest_YuxH"/>
    <property type="match status" value="1"/>
</dbReference>
<protein>
    <submittedName>
        <fullName evidence="3">Putative signal transduction protein</fullName>
    </submittedName>
</protein>
<dbReference type="InterPro" id="IPR052340">
    <property type="entry name" value="RNase_Y/CdgJ"/>
</dbReference>
<dbReference type="InterPro" id="IPR013976">
    <property type="entry name" value="HDOD"/>
</dbReference>
<evidence type="ECO:0000259" key="2">
    <source>
        <dbReference type="PROSITE" id="PS51833"/>
    </source>
</evidence>
<dbReference type="Gene3D" id="3.20.20.450">
    <property type="entry name" value="EAL domain"/>
    <property type="match status" value="1"/>
</dbReference>
<dbReference type="SUPFAM" id="SSF141868">
    <property type="entry name" value="EAL domain-like"/>
    <property type="match status" value="1"/>
</dbReference>
<sequence>MKPLDNAGTTSLPMNSSPHRLTRFLARQPILDVHQKIVAYELLFRSGWDNVYAGEDDDSTRQILDNILVVGAQGLSSNTLAFVNCTRAALVGHLVTLLPPAYTVLEVLESIEPDQQVITSCRELKKMGYRLALDDFSDRPNMAPLVELADYIKVDFRASGEKARRAIRSNIRHCHAALLAEKIEQQAEFAVAVDEGYDLFQGYFFSRPVILAREEVPLNRINAAGLLAAVAKPVLDQKEIERLVMADAPLCFRLLRLANSPLYGVRDRVDSVRRALITVGEDEFRKLVTVAVAGALSKDRPHALICLSLQRARFCELLAFHLKEDPFEQYLMGLLSLLDAILQAPMTSIVDLLPLRPAARSALLGESNSTGRALCFVKGYETGDLCSANSAELIALGPTVLNDICAQAGDWAETALRSTGS</sequence>
<evidence type="ECO:0000313" key="4">
    <source>
        <dbReference type="Proteomes" id="UP000253606"/>
    </source>
</evidence>
<dbReference type="Gene3D" id="1.10.3210.10">
    <property type="entry name" value="Hypothetical protein af1432"/>
    <property type="match status" value="1"/>
</dbReference>
<dbReference type="SUPFAM" id="SSF109604">
    <property type="entry name" value="HD-domain/PDEase-like"/>
    <property type="match status" value="1"/>
</dbReference>
<evidence type="ECO:0000259" key="1">
    <source>
        <dbReference type="PROSITE" id="PS50883"/>
    </source>
</evidence>
<dbReference type="SMART" id="SM00052">
    <property type="entry name" value="EAL"/>
    <property type="match status" value="1"/>
</dbReference>
<dbReference type="Pfam" id="PF08668">
    <property type="entry name" value="HDOD"/>
    <property type="match status" value="1"/>
</dbReference>
<accession>A0A2Z5FW94</accession>
<dbReference type="InterPro" id="IPR035919">
    <property type="entry name" value="EAL_sf"/>
</dbReference>
<dbReference type="PROSITE" id="PS51833">
    <property type="entry name" value="HDOD"/>
    <property type="match status" value="1"/>
</dbReference>
<gene>
    <name evidence="3" type="ORF">ACPOL_1307</name>
</gene>
<feature type="domain" description="EAL" evidence="1">
    <location>
        <begin position="1"/>
        <end position="222"/>
    </location>
</feature>
<dbReference type="Pfam" id="PF00563">
    <property type="entry name" value="EAL"/>
    <property type="match status" value="1"/>
</dbReference>
<name>A0A2Z5FW94_9BACT</name>
<dbReference type="InterPro" id="IPR001633">
    <property type="entry name" value="EAL_dom"/>
</dbReference>
<dbReference type="InterPro" id="IPR014408">
    <property type="entry name" value="dGMP_Pdiesterase_EAL/HD-GYP"/>
</dbReference>
<dbReference type="PANTHER" id="PTHR33525:SF4">
    <property type="entry name" value="CYCLIC DI-GMP PHOSPHODIESTERASE CDGJ"/>
    <property type="match status" value="1"/>
</dbReference>
<dbReference type="EMBL" id="CP030840">
    <property type="protein sequence ID" value="AXC10655.1"/>
    <property type="molecule type" value="Genomic_DNA"/>
</dbReference>
<evidence type="ECO:0000313" key="3">
    <source>
        <dbReference type="EMBL" id="AXC10655.1"/>
    </source>
</evidence>
<dbReference type="PROSITE" id="PS50883">
    <property type="entry name" value="EAL"/>
    <property type="match status" value="1"/>
</dbReference>
<dbReference type="RefSeq" id="WP_114206250.1">
    <property type="nucleotide sequence ID" value="NZ_CP030840.1"/>
</dbReference>
<dbReference type="PANTHER" id="PTHR33525">
    <property type="match status" value="1"/>
</dbReference>
<dbReference type="OrthoDB" id="9804751at2"/>
<organism evidence="3 4">
    <name type="scientific">Acidisarcina polymorpha</name>
    <dbReference type="NCBI Taxonomy" id="2211140"/>
    <lineage>
        <taxon>Bacteria</taxon>
        <taxon>Pseudomonadati</taxon>
        <taxon>Acidobacteriota</taxon>
        <taxon>Terriglobia</taxon>
        <taxon>Terriglobales</taxon>
        <taxon>Acidobacteriaceae</taxon>
        <taxon>Acidisarcina</taxon>
    </lineage>
</organism>
<dbReference type="KEGG" id="abas:ACPOL_1307"/>
<dbReference type="Proteomes" id="UP000253606">
    <property type="component" value="Chromosome"/>
</dbReference>
<reference evidence="3 4" key="1">
    <citation type="journal article" date="2018" name="Front. Microbiol.">
        <title>Hydrolytic Capabilities as a Key to Environmental Success: Chitinolytic and Cellulolytic Acidobacteria From Acidic Sub-arctic Soils and Boreal Peatlands.</title>
        <authorList>
            <person name="Belova S.E."/>
            <person name="Ravin N.V."/>
            <person name="Pankratov T.A."/>
            <person name="Rakitin A.L."/>
            <person name="Ivanova A.A."/>
            <person name="Beletsky A.V."/>
            <person name="Mardanov A.V."/>
            <person name="Sinninghe Damste J.S."/>
            <person name="Dedysh S.N."/>
        </authorList>
    </citation>
    <scope>NUCLEOTIDE SEQUENCE [LARGE SCALE GENOMIC DNA]</scope>
    <source>
        <strain evidence="3 4">SBC82</strain>
    </source>
</reference>